<keyword evidence="3" id="KW-0731">Sigma factor</keyword>
<dbReference type="EMBL" id="FXWL01000003">
    <property type="protein sequence ID" value="SMQ79114.1"/>
    <property type="molecule type" value="Genomic_DNA"/>
</dbReference>
<dbReference type="Pfam" id="PF04542">
    <property type="entry name" value="Sigma70_r2"/>
    <property type="match status" value="1"/>
</dbReference>
<reference evidence="7" key="1">
    <citation type="submission" date="2017-04" db="EMBL/GenBank/DDBJ databases">
        <authorList>
            <person name="Varghese N."/>
            <person name="Submissions S."/>
        </authorList>
    </citation>
    <scope>NUCLEOTIDE SEQUENCE [LARGE SCALE GENOMIC DNA]</scope>
    <source>
        <strain evidence="7">UI2</strain>
    </source>
</reference>
<dbReference type="SUPFAM" id="SSF88659">
    <property type="entry name" value="Sigma3 and sigma4 domains of RNA polymerase sigma factors"/>
    <property type="match status" value="1"/>
</dbReference>
<dbReference type="PANTHER" id="PTHR43133:SF63">
    <property type="entry name" value="RNA POLYMERASE SIGMA FACTOR FECI-RELATED"/>
    <property type="match status" value="1"/>
</dbReference>
<sequence length="181" mass="20324">MAFRNKFRMTEANDRSDAAHGIEGVLLANRDRIIRFLSVRGAGDAAEDLFQDLWMRLTERHSGPVADPLSYVMRAANNLMLDRYRSVRQSQLRDKAWGEASAVQNPGAEAVLISREQLAMTERAIAATGDRPAHIFRRFRFDGMLQRDIAAEMGISISTVEADLRKVYAALAAVRRQFDVG</sequence>
<dbReference type="Proteomes" id="UP000194469">
    <property type="component" value="Unassembled WGS sequence"/>
</dbReference>
<proteinExistence type="inferred from homology"/>
<evidence type="ECO:0000256" key="4">
    <source>
        <dbReference type="ARBA" id="ARBA00023163"/>
    </source>
</evidence>
<keyword evidence="4" id="KW-0804">Transcription</keyword>
<evidence type="ECO:0000256" key="1">
    <source>
        <dbReference type="ARBA" id="ARBA00010641"/>
    </source>
</evidence>
<evidence type="ECO:0000256" key="3">
    <source>
        <dbReference type="ARBA" id="ARBA00023082"/>
    </source>
</evidence>
<dbReference type="GO" id="GO:0016987">
    <property type="term" value="F:sigma factor activity"/>
    <property type="evidence" value="ECO:0007669"/>
    <property type="project" value="UniProtKB-KW"/>
</dbReference>
<dbReference type="NCBIfam" id="TIGR02937">
    <property type="entry name" value="sigma70-ECF"/>
    <property type="match status" value="1"/>
</dbReference>
<dbReference type="InterPro" id="IPR013325">
    <property type="entry name" value="RNA_pol_sigma_r2"/>
</dbReference>
<keyword evidence="7" id="KW-1185">Reference proteome</keyword>
<accession>A0A1Y6FUR4</accession>
<feature type="domain" description="RNA polymerase sigma-70 region 2" evidence="5">
    <location>
        <begin position="30"/>
        <end position="87"/>
    </location>
</feature>
<dbReference type="PANTHER" id="PTHR43133">
    <property type="entry name" value="RNA POLYMERASE ECF-TYPE SIGMA FACTO"/>
    <property type="match status" value="1"/>
</dbReference>
<keyword evidence="2" id="KW-0805">Transcription regulation</keyword>
<dbReference type="Gene3D" id="1.10.10.10">
    <property type="entry name" value="Winged helix-like DNA-binding domain superfamily/Winged helix DNA-binding domain"/>
    <property type="match status" value="1"/>
</dbReference>
<dbReference type="AlphaFoldDB" id="A0A1Y6FUR4"/>
<evidence type="ECO:0000259" key="5">
    <source>
        <dbReference type="Pfam" id="PF04542"/>
    </source>
</evidence>
<dbReference type="InterPro" id="IPR039425">
    <property type="entry name" value="RNA_pol_sigma-70-like"/>
</dbReference>
<gene>
    <name evidence="6" type="ORF">SAMN06295984_3116</name>
</gene>
<evidence type="ECO:0000313" key="6">
    <source>
        <dbReference type="EMBL" id="SMQ79114.1"/>
    </source>
</evidence>
<dbReference type="SUPFAM" id="SSF88946">
    <property type="entry name" value="Sigma2 domain of RNA polymerase sigma factors"/>
    <property type="match status" value="1"/>
</dbReference>
<evidence type="ECO:0000256" key="2">
    <source>
        <dbReference type="ARBA" id="ARBA00023015"/>
    </source>
</evidence>
<protein>
    <submittedName>
        <fullName evidence="6">RNA polymerase sigma-70 factor, ECF subfamily</fullName>
    </submittedName>
</protein>
<dbReference type="InterPro" id="IPR036388">
    <property type="entry name" value="WH-like_DNA-bd_sf"/>
</dbReference>
<dbReference type="InterPro" id="IPR013324">
    <property type="entry name" value="RNA_pol_sigma_r3/r4-like"/>
</dbReference>
<evidence type="ECO:0000313" key="7">
    <source>
        <dbReference type="Proteomes" id="UP000194469"/>
    </source>
</evidence>
<dbReference type="InterPro" id="IPR007627">
    <property type="entry name" value="RNA_pol_sigma70_r2"/>
</dbReference>
<dbReference type="InterPro" id="IPR014284">
    <property type="entry name" value="RNA_pol_sigma-70_dom"/>
</dbReference>
<organism evidence="6 7">
    <name type="scientific">Sphingopyxis terrae subsp. ummariensis</name>
    <dbReference type="NCBI Taxonomy" id="429001"/>
    <lineage>
        <taxon>Bacteria</taxon>
        <taxon>Pseudomonadati</taxon>
        <taxon>Pseudomonadota</taxon>
        <taxon>Alphaproteobacteria</taxon>
        <taxon>Sphingomonadales</taxon>
        <taxon>Sphingomonadaceae</taxon>
        <taxon>Sphingopyxis</taxon>
    </lineage>
</organism>
<name>A0A1Y6FUR4_9SPHN</name>
<dbReference type="Gene3D" id="1.10.1740.10">
    <property type="match status" value="1"/>
</dbReference>
<comment type="similarity">
    <text evidence="1">Belongs to the sigma-70 factor family. ECF subfamily.</text>
</comment>
<dbReference type="GO" id="GO:0006352">
    <property type="term" value="P:DNA-templated transcription initiation"/>
    <property type="evidence" value="ECO:0007669"/>
    <property type="project" value="InterPro"/>
</dbReference>